<dbReference type="EMBL" id="CM045761">
    <property type="protein sequence ID" value="KAI8015695.1"/>
    <property type="molecule type" value="Genomic_DNA"/>
</dbReference>
<gene>
    <name evidence="1" type="ORF">LOK49_LG05G02280</name>
</gene>
<proteinExistence type="predicted"/>
<comment type="caution">
    <text evidence="1">The sequence shown here is derived from an EMBL/GenBank/DDBJ whole genome shotgun (WGS) entry which is preliminary data.</text>
</comment>
<protein>
    <submittedName>
        <fullName evidence="1">Pentatricopeptide repeat-containing protein</fullName>
    </submittedName>
</protein>
<sequence>MVTLQSGLLPSNHLLPDNSSFNISTTHHRFNVFPPKSNFHAITAKNSALKQSLVSTQTDPHAQLLATAQGAKKIITNLSFEHNNEVDCLYLLNLFNTKGSCFYVWKQVHGQYVKLGVMRSNNLIGNKLVILYSKRVESLDDARRLFDEIPERTVLAYAALIGSYCRSERWEELFAMFGLMVHGGMLPDKYLVPTILKACSAVKLFRIGKMVHGYVIRNKLGTDVFVGNGLIDLYANCGDLTYSSNVFYTMQERDVVSWTALFSAYMDRGLLEEANDVFHSMQVNGVKPDLICWNALVSGFARNGEIDSAFQSLEEMQEKELKPKVTSWNGVISGCVQNEYFEDALDVFNKMLLFHENPNAMTIASILPACAGMKDLNLGRAIHGYAVKSNLHRNIHVEGSLIDMYSKCGRNDYSEKLFGQVENKNITLWNEMIANYVNEGKMDSALGLHRSMKNDGLKPDEITYNTMLAGHARHGEKNEAYKLLSEMTQTGLKPNIVSFNVLISGFQQSGLTYEALKLFRIMQSPSTNCFCVDVPNVLVRPNPITITGALAACADLSLLRQGKEIHGYIMKNGFESNVFVSSTLVDMYAKCHDISSATKLFWNIEDRNTVSWNSLIGGHIANKHPEGGLKLFNAMLTEGQIPSLITFMILMPACSDMAVVSVGRALHGYILKSQNIELNNTLASALIDMYAKCGCVVDAKLVFDSVTTKDIAVCNAMISAFSAHGMVDDAAALSEQREIGNLA</sequence>
<evidence type="ECO:0000313" key="1">
    <source>
        <dbReference type="EMBL" id="KAI8015695.1"/>
    </source>
</evidence>
<keyword evidence="2" id="KW-1185">Reference proteome</keyword>
<name>A0ACC0HRU3_9ERIC</name>
<organism evidence="1 2">
    <name type="scientific">Camellia lanceoleosa</name>
    <dbReference type="NCBI Taxonomy" id="1840588"/>
    <lineage>
        <taxon>Eukaryota</taxon>
        <taxon>Viridiplantae</taxon>
        <taxon>Streptophyta</taxon>
        <taxon>Embryophyta</taxon>
        <taxon>Tracheophyta</taxon>
        <taxon>Spermatophyta</taxon>
        <taxon>Magnoliopsida</taxon>
        <taxon>eudicotyledons</taxon>
        <taxon>Gunneridae</taxon>
        <taxon>Pentapetalae</taxon>
        <taxon>asterids</taxon>
        <taxon>Ericales</taxon>
        <taxon>Theaceae</taxon>
        <taxon>Camellia</taxon>
    </lineage>
</organism>
<evidence type="ECO:0000313" key="2">
    <source>
        <dbReference type="Proteomes" id="UP001060215"/>
    </source>
</evidence>
<dbReference type="Proteomes" id="UP001060215">
    <property type="component" value="Chromosome 4"/>
</dbReference>
<accession>A0ACC0HRU3</accession>
<reference evidence="1 2" key="1">
    <citation type="journal article" date="2022" name="Plant J.">
        <title>Chromosome-level genome of Camellia lanceoleosa provides a valuable resource for understanding genome evolution and self-incompatibility.</title>
        <authorList>
            <person name="Gong W."/>
            <person name="Xiao S."/>
            <person name="Wang L."/>
            <person name="Liao Z."/>
            <person name="Chang Y."/>
            <person name="Mo W."/>
            <person name="Hu G."/>
            <person name="Li W."/>
            <person name="Zhao G."/>
            <person name="Zhu H."/>
            <person name="Hu X."/>
            <person name="Ji K."/>
            <person name="Xiang X."/>
            <person name="Song Q."/>
            <person name="Yuan D."/>
            <person name="Jin S."/>
            <person name="Zhang L."/>
        </authorList>
    </citation>
    <scope>NUCLEOTIDE SEQUENCE [LARGE SCALE GENOMIC DNA]</scope>
    <source>
        <strain evidence="1">SQ_2022a</strain>
    </source>
</reference>